<organism evidence="1 2">
    <name type="scientific">Azospirillum melinis</name>
    <dbReference type="NCBI Taxonomy" id="328839"/>
    <lineage>
        <taxon>Bacteria</taxon>
        <taxon>Pseudomonadati</taxon>
        <taxon>Pseudomonadota</taxon>
        <taxon>Alphaproteobacteria</taxon>
        <taxon>Rhodospirillales</taxon>
        <taxon>Azospirillaceae</taxon>
        <taxon>Azospirillum</taxon>
    </lineage>
</organism>
<comment type="caution">
    <text evidence="1">The sequence shown here is derived from an EMBL/GenBank/DDBJ whole genome shotgun (WGS) entry which is preliminary data.</text>
</comment>
<reference evidence="1 2" key="1">
    <citation type="submission" date="2019-10" db="EMBL/GenBank/DDBJ databases">
        <title>Genome sequence of Azospirillum melinis.</title>
        <authorList>
            <person name="Ambrosini A."/>
            <person name="Sant'Anna F.H."/>
            <person name="Cassan F.D."/>
            <person name="Souza E.M."/>
            <person name="Passaglia L.M.P."/>
        </authorList>
    </citation>
    <scope>NUCLEOTIDE SEQUENCE [LARGE SCALE GENOMIC DNA]</scope>
    <source>
        <strain evidence="1 2">TMCY0552</strain>
    </source>
</reference>
<dbReference type="Proteomes" id="UP000605086">
    <property type="component" value="Unassembled WGS sequence"/>
</dbReference>
<name>A0ABX2K9G6_9PROT</name>
<evidence type="ECO:0000313" key="2">
    <source>
        <dbReference type="Proteomes" id="UP000605086"/>
    </source>
</evidence>
<evidence type="ECO:0000313" key="1">
    <source>
        <dbReference type="EMBL" id="NUB00212.1"/>
    </source>
</evidence>
<accession>A0ABX2K9G6</accession>
<gene>
    <name evidence="1" type="ORF">GBZ48_13030</name>
</gene>
<proteinExistence type="predicted"/>
<dbReference type="EMBL" id="WHOS01000014">
    <property type="protein sequence ID" value="NUB00212.1"/>
    <property type="molecule type" value="Genomic_DNA"/>
</dbReference>
<sequence>MITIAWNDRPERELTMSVCDLQPLNFFRGSLTAARRSLLQSLADAGGSLAGAALSTRERSTAFGMTDAAAKLIEWNLPPNGGRDRIVAEWTLSITDAGRTAMRDIPQDLDSRHVAALRHLDLRTWRNWQDAPAPADAQAYEDLVVLKLVKVDAAGVLCRLTTHGAAAVEGFKMLRDMSIEEWRGSLD</sequence>
<protein>
    <submittedName>
        <fullName evidence="1">Uncharacterized protein</fullName>
    </submittedName>
</protein>
<dbReference type="RefSeq" id="WP_174471450.1">
    <property type="nucleotide sequence ID" value="NZ_JAGINN010000005.1"/>
</dbReference>
<keyword evidence="2" id="KW-1185">Reference proteome</keyword>